<evidence type="ECO:0000313" key="8">
    <source>
        <dbReference type="Proteomes" id="UP000322294"/>
    </source>
</evidence>
<accession>A0A5S5B0J1</accession>
<reference evidence="7 8" key="1">
    <citation type="submission" date="2019-07" db="EMBL/GenBank/DDBJ databases">
        <title>Genomic Encyclopedia of Type Strains, Phase I: the one thousand microbial genomes (KMG-I) project.</title>
        <authorList>
            <person name="Kyrpides N."/>
        </authorList>
    </citation>
    <scope>NUCLEOTIDE SEQUENCE [LARGE SCALE GENOMIC DNA]</scope>
    <source>
        <strain evidence="7 8">DSM 16647</strain>
    </source>
</reference>
<feature type="transmembrane region" description="Helical" evidence="6">
    <location>
        <begin position="62"/>
        <end position="84"/>
    </location>
</feature>
<proteinExistence type="predicted"/>
<evidence type="ECO:0000256" key="4">
    <source>
        <dbReference type="ARBA" id="ARBA00022989"/>
    </source>
</evidence>
<sequence length="182" mass="20806">MKKKYGVYALIILVVLFLGFKGSWAALGDDGDPIDVDNLKKYSFEEPGDSQQTSPWQIILKFAVYFITIVFVCILAFITTRWLARYTPYPRWKSKYMEVVDVLHLDSHNRVFIIKSPMGLQVLAASEREICLIGELDEKTAELIYEAENTGSFGNRNFGNQLDNFLNKIKSIHSIKDGDDKL</sequence>
<evidence type="ECO:0000256" key="3">
    <source>
        <dbReference type="ARBA" id="ARBA00022692"/>
    </source>
</evidence>
<keyword evidence="2" id="KW-1003">Cell membrane</keyword>
<keyword evidence="5 6" id="KW-0472">Membrane</keyword>
<dbReference type="GO" id="GO:0044781">
    <property type="term" value="P:bacterial-type flagellum organization"/>
    <property type="evidence" value="ECO:0007669"/>
    <property type="project" value="InterPro"/>
</dbReference>
<keyword evidence="8" id="KW-1185">Reference proteome</keyword>
<evidence type="ECO:0000256" key="5">
    <source>
        <dbReference type="ARBA" id="ARBA00023136"/>
    </source>
</evidence>
<keyword evidence="7" id="KW-0282">Flagellum</keyword>
<name>A0A5S5B0J1_9FIRM</name>
<evidence type="ECO:0000256" key="1">
    <source>
        <dbReference type="ARBA" id="ARBA00004236"/>
    </source>
</evidence>
<comment type="caution">
    <text evidence="7">The sequence shown here is derived from an EMBL/GenBank/DDBJ whole genome shotgun (WGS) entry which is preliminary data.</text>
</comment>
<comment type="subcellular location">
    <subcellularLocation>
        <location evidence="1">Cell membrane</location>
    </subcellularLocation>
</comment>
<dbReference type="GO" id="GO:0016020">
    <property type="term" value="C:membrane"/>
    <property type="evidence" value="ECO:0007669"/>
    <property type="project" value="InterPro"/>
</dbReference>
<keyword evidence="7" id="KW-0966">Cell projection</keyword>
<dbReference type="AlphaFoldDB" id="A0A5S5B0J1"/>
<dbReference type="Pfam" id="PF04347">
    <property type="entry name" value="FliO"/>
    <property type="match status" value="1"/>
</dbReference>
<dbReference type="InterPro" id="IPR022781">
    <property type="entry name" value="Flagellar_biosynth_FliO"/>
</dbReference>
<evidence type="ECO:0000313" key="7">
    <source>
        <dbReference type="EMBL" id="TYP59916.1"/>
    </source>
</evidence>
<keyword evidence="3 6" id="KW-0812">Transmembrane</keyword>
<evidence type="ECO:0000256" key="2">
    <source>
        <dbReference type="ARBA" id="ARBA00022475"/>
    </source>
</evidence>
<dbReference type="OrthoDB" id="1727263at2"/>
<dbReference type="EMBL" id="VNHO01000001">
    <property type="protein sequence ID" value="TYP59916.1"/>
    <property type="molecule type" value="Genomic_DNA"/>
</dbReference>
<dbReference type="Proteomes" id="UP000322294">
    <property type="component" value="Unassembled WGS sequence"/>
</dbReference>
<keyword evidence="7" id="KW-0969">Cilium</keyword>
<keyword evidence="4 6" id="KW-1133">Transmembrane helix</keyword>
<gene>
    <name evidence="7" type="ORF">LZ11_00077</name>
</gene>
<organism evidence="7 8">
    <name type="scientific">Thermosediminibacter litoriperuensis</name>
    <dbReference type="NCBI Taxonomy" id="291989"/>
    <lineage>
        <taxon>Bacteria</taxon>
        <taxon>Bacillati</taxon>
        <taxon>Bacillota</taxon>
        <taxon>Clostridia</taxon>
        <taxon>Thermosediminibacterales</taxon>
        <taxon>Thermosediminibacteraceae</taxon>
        <taxon>Thermosediminibacter</taxon>
    </lineage>
</organism>
<dbReference type="RefSeq" id="WP_148865552.1">
    <property type="nucleotide sequence ID" value="NZ_VNHO01000001.1"/>
</dbReference>
<evidence type="ECO:0000256" key="6">
    <source>
        <dbReference type="SAM" id="Phobius"/>
    </source>
</evidence>
<protein>
    <submittedName>
        <fullName evidence="7">Flagellar biosynthesis protein FliO</fullName>
    </submittedName>
</protein>